<evidence type="ECO:0000313" key="3">
    <source>
        <dbReference type="Proteomes" id="UP001596254"/>
    </source>
</evidence>
<dbReference type="RefSeq" id="WP_125691909.1">
    <property type="nucleotide sequence ID" value="NZ_JBHSSK010000021.1"/>
</dbReference>
<keyword evidence="1" id="KW-1133">Transmembrane helix</keyword>
<name>A0ABW1SS58_9LACO</name>
<evidence type="ECO:0000256" key="1">
    <source>
        <dbReference type="SAM" id="Phobius"/>
    </source>
</evidence>
<sequence>MKRIRWQRWGIAAGFYVFWWLRTVGWVFFNGLNGMNVVTVVESVGELLLLLVPWLVIVAGFARRQRPWVISSIALLGLTLLSNEQVSVYVAPLLPALTLLTGWLLANAWLGVTFDCVSKLVTGTVLVLTGLALLTPQSSARLYVAGYHSPLPAVASRLTPDVSNWRAEKTISFSLDRPVVADVGMLSMSGFPVSSQNELSVDVRRVGWVYLPTEDQWWVA</sequence>
<organism evidence="2 3">
    <name type="scientific">Levilactobacillus tongjiangensis</name>
    <dbReference type="NCBI Taxonomy" id="2486023"/>
    <lineage>
        <taxon>Bacteria</taxon>
        <taxon>Bacillati</taxon>
        <taxon>Bacillota</taxon>
        <taxon>Bacilli</taxon>
        <taxon>Lactobacillales</taxon>
        <taxon>Lactobacillaceae</taxon>
        <taxon>Levilactobacillus</taxon>
    </lineage>
</organism>
<feature type="transmembrane region" description="Helical" evidence="1">
    <location>
        <begin position="44"/>
        <end position="62"/>
    </location>
</feature>
<gene>
    <name evidence="2" type="ORF">ACFP1G_07645</name>
</gene>
<reference evidence="3" key="1">
    <citation type="journal article" date="2019" name="Int. J. Syst. Evol. Microbiol.">
        <title>The Global Catalogue of Microorganisms (GCM) 10K type strain sequencing project: providing services to taxonomists for standard genome sequencing and annotation.</title>
        <authorList>
            <consortium name="The Broad Institute Genomics Platform"/>
            <consortium name="The Broad Institute Genome Sequencing Center for Infectious Disease"/>
            <person name="Wu L."/>
            <person name="Ma J."/>
        </authorList>
    </citation>
    <scope>NUCLEOTIDE SEQUENCE [LARGE SCALE GENOMIC DNA]</scope>
    <source>
        <strain evidence="3">CCM 8905</strain>
    </source>
</reference>
<comment type="caution">
    <text evidence="2">The sequence shown here is derived from an EMBL/GenBank/DDBJ whole genome shotgun (WGS) entry which is preliminary data.</text>
</comment>
<accession>A0ABW1SS58</accession>
<feature type="transmembrane region" description="Helical" evidence="1">
    <location>
        <begin position="12"/>
        <end position="32"/>
    </location>
</feature>
<keyword evidence="1" id="KW-0812">Transmembrane</keyword>
<proteinExistence type="predicted"/>
<evidence type="ECO:0000313" key="2">
    <source>
        <dbReference type="EMBL" id="MFC6207350.1"/>
    </source>
</evidence>
<dbReference type="EMBL" id="JBHSSK010000021">
    <property type="protein sequence ID" value="MFC6207350.1"/>
    <property type="molecule type" value="Genomic_DNA"/>
</dbReference>
<keyword evidence="3" id="KW-1185">Reference proteome</keyword>
<dbReference type="Proteomes" id="UP001596254">
    <property type="component" value="Unassembled WGS sequence"/>
</dbReference>
<protein>
    <submittedName>
        <fullName evidence="2">Uncharacterized protein</fullName>
    </submittedName>
</protein>
<keyword evidence="1" id="KW-0472">Membrane</keyword>